<accession>A0ABS1NF11</accession>
<keyword evidence="2" id="KW-1185">Reference proteome</keyword>
<dbReference type="RefSeq" id="WP_201876024.1">
    <property type="nucleotide sequence ID" value="NZ_JAERRF010000009.1"/>
</dbReference>
<dbReference type="EMBL" id="JAERRF010000009">
    <property type="protein sequence ID" value="MBL1098633.1"/>
    <property type="molecule type" value="Genomic_DNA"/>
</dbReference>
<dbReference type="InterPro" id="IPR011990">
    <property type="entry name" value="TPR-like_helical_dom_sf"/>
</dbReference>
<sequence>MDYTVTVDHDDILRARKVLLASGRRTTREEADAYRILARVNPAAYLPRLVSSLHQLSYDRLYDTRHQTRLALLEEAVAAARAIDPAEPARPDVLYRALDAYQGQLYTLGRRAEGLAVRAEMVAVGREQAAASGDRAVKGLSVWAAGLCEEGRYSEAADALTEWVAAIRPKGSRSGAFAWSLLEWVGALDAAGRSGEALAAFEELVRLEAADVATDRGPMACHLYTLIRYAQMLDIRGRRGEATVVRHEALALLTELAATGERKSWSGYQATYWAVLLSLSGSDSEWPVASSEPHPPLGATPMDWSPGVRQRYFSECDDLTEELRDLEARATEDPWRHLPELIRVHRALTIRSAVYWEKRTHLFADEARHLFDEGVDLARRLYEHNTGEGAAILATALTDRSTFRTACKEFEAALDDFRQALEVLGTPGIS</sequence>
<name>A0ABS1NF11_9ACTN</name>
<dbReference type="SUPFAM" id="SSF48452">
    <property type="entry name" value="TPR-like"/>
    <property type="match status" value="1"/>
</dbReference>
<reference evidence="1 2" key="1">
    <citation type="submission" date="2021-01" db="EMBL/GenBank/DDBJ databases">
        <title>WGS of actinomycetes isolated from Thailand.</title>
        <authorList>
            <person name="Thawai C."/>
        </authorList>
    </citation>
    <scope>NUCLEOTIDE SEQUENCE [LARGE SCALE GENOMIC DNA]</scope>
    <source>
        <strain evidence="1 2">CA1R205</strain>
    </source>
</reference>
<comment type="caution">
    <text evidence="1">The sequence shown here is derived from an EMBL/GenBank/DDBJ whole genome shotgun (WGS) entry which is preliminary data.</text>
</comment>
<organism evidence="1 2">
    <name type="scientific">Streptomyces coffeae</name>
    <dbReference type="NCBI Taxonomy" id="621382"/>
    <lineage>
        <taxon>Bacteria</taxon>
        <taxon>Bacillati</taxon>
        <taxon>Actinomycetota</taxon>
        <taxon>Actinomycetes</taxon>
        <taxon>Kitasatosporales</taxon>
        <taxon>Streptomycetaceae</taxon>
        <taxon>Streptomyces</taxon>
    </lineage>
</organism>
<proteinExistence type="predicted"/>
<evidence type="ECO:0008006" key="3">
    <source>
        <dbReference type="Google" id="ProtNLM"/>
    </source>
</evidence>
<protein>
    <recommendedName>
        <fullName evidence="3">Tetratricopeptide repeat protein</fullName>
    </recommendedName>
</protein>
<dbReference type="Proteomes" id="UP000634229">
    <property type="component" value="Unassembled WGS sequence"/>
</dbReference>
<gene>
    <name evidence="1" type="ORF">JK363_18600</name>
</gene>
<evidence type="ECO:0000313" key="1">
    <source>
        <dbReference type="EMBL" id="MBL1098633.1"/>
    </source>
</evidence>
<evidence type="ECO:0000313" key="2">
    <source>
        <dbReference type="Proteomes" id="UP000634229"/>
    </source>
</evidence>